<gene>
    <name evidence="7" type="primary">AABR07060980.1</name>
    <name evidence="7" type="ORF">PHOROB_LOCUS14562</name>
</gene>
<dbReference type="PANTHER" id="PTHR23267">
    <property type="entry name" value="IMMUNOGLOBULIN LIGHT CHAIN"/>
    <property type="match status" value="1"/>
</dbReference>
<proteinExistence type="predicted"/>
<comment type="caution">
    <text evidence="7">The sequence shown here is derived from an EMBL/GenBank/DDBJ whole genome shotgun (WGS) entry which is preliminary data.</text>
</comment>
<keyword evidence="4" id="KW-1280">Immunoglobulin</keyword>
<dbReference type="InterPro" id="IPR013106">
    <property type="entry name" value="Ig_V-set"/>
</dbReference>
<feature type="domain" description="Ig-like" evidence="6">
    <location>
        <begin position="24"/>
        <end position="110"/>
    </location>
</feature>
<evidence type="ECO:0000313" key="8">
    <source>
        <dbReference type="Proteomes" id="UP001152836"/>
    </source>
</evidence>
<dbReference type="GO" id="GO:0002250">
    <property type="term" value="P:adaptive immune response"/>
    <property type="evidence" value="ECO:0007669"/>
    <property type="project" value="UniProtKB-KW"/>
</dbReference>
<evidence type="ECO:0000256" key="1">
    <source>
        <dbReference type="ARBA" id="ARBA00022859"/>
    </source>
</evidence>
<keyword evidence="2" id="KW-1064">Adaptive immunity</keyword>
<dbReference type="SUPFAM" id="SSF48726">
    <property type="entry name" value="Immunoglobulin"/>
    <property type="match status" value="1"/>
</dbReference>
<dbReference type="Pfam" id="PF07686">
    <property type="entry name" value="V-set"/>
    <property type="match status" value="1"/>
</dbReference>
<keyword evidence="8" id="KW-1185">Reference proteome</keyword>
<organism evidence="7 8">
    <name type="scientific">Phodopus roborovskii</name>
    <name type="common">Roborovski's desert hamster</name>
    <name type="synonym">Cricetulus roborovskii</name>
    <dbReference type="NCBI Taxonomy" id="109678"/>
    <lineage>
        <taxon>Eukaryota</taxon>
        <taxon>Metazoa</taxon>
        <taxon>Chordata</taxon>
        <taxon>Craniata</taxon>
        <taxon>Vertebrata</taxon>
        <taxon>Euteleostomi</taxon>
        <taxon>Mammalia</taxon>
        <taxon>Eutheria</taxon>
        <taxon>Euarchontoglires</taxon>
        <taxon>Glires</taxon>
        <taxon>Rodentia</taxon>
        <taxon>Myomorpha</taxon>
        <taxon>Muroidea</taxon>
        <taxon>Cricetidae</taxon>
        <taxon>Cricetinae</taxon>
        <taxon>Phodopus</taxon>
    </lineage>
</organism>
<dbReference type="InterPro" id="IPR013783">
    <property type="entry name" value="Ig-like_fold"/>
</dbReference>
<evidence type="ECO:0000256" key="5">
    <source>
        <dbReference type="SAM" id="SignalP"/>
    </source>
</evidence>
<dbReference type="GO" id="GO:0005576">
    <property type="term" value="C:extracellular region"/>
    <property type="evidence" value="ECO:0007669"/>
    <property type="project" value="UniProtKB-ARBA"/>
</dbReference>
<keyword evidence="5" id="KW-0732">Signal</keyword>
<dbReference type="GO" id="GO:0005886">
    <property type="term" value="C:plasma membrane"/>
    <property type="evidence" value="ECO:0007669"/>
    <property type="project" value="UniProtKB-ARBA"/>
</dbReference>
<dbReference type="PROSITE" id="PS50835">
    <property type="entry name" value="IG_LIKE"/>
    <property type="match status" value="1"/>
</dbReference>
<protein>
    <submittedName>
        <fullName evidence="7">AABR07060980.1 protein</fullName>
    </submittedName>
</protein>
<evidence type="ECO:0000256" key="2">
    <source>
        <dbReference type="ARBA" id="ARBA00023130"/>
    </source>
</evidence>
<dbReference type="SMART" id="SM00409">
    <property type="entry name" value="IG"/>
    <property type="match status" value="1"/>
</dbReference>
<dbReference type="InterPro" id="IPR036179">
    <property type="entry name" value="Ig-like_dom_sf"/>
</dbReference>
<dbReference type="Proteomes" id="UP001152836">
    <property type="component" value="Unassembled WGS sequence"/>
</dbReference>
<evidence type="ECO:0000256" key="3">
    <source>
        <dbReference type="ARBA" id="ARBA00023157"/>
    </source>
</evidence>
<dbReference type="GO" id="GO:0019814">
    <property type="term" value="C:immunoglobulin complex"/>
    <property type="evidence" value="ECO:0007669"/>
    <property type="project" value="UniProtKB-KW"/>
</dbReference>
<dbReference type="InterPro" id="IPR050150">
    <property type="entry name" value="IgV_Light_Chain"/>
</dbReference>
<accession>A0AAV0A3K4</accession>
<keyword evidence="1" id="KW-0391">Immunity</keyword>
<feature type="signal peptide" evidence="5">
    <location>
        <begin position="1"/>
        <end position="22"/>
    </location>
</feature>
<dbReference type="InterPro" id="IPR003599">
    <property type="entry name" value="Ig_sub"/>
</dbReference>
<evidence type="ECO:0000313" key="7">
    <source>
        <dbReference type="EMBL" id="CAH7142089.1"/>
    </source>
</evidence>
<dbReference type="Gene3D" id="2.60.40.10">
    <property type="entry name" value="Immunoglobulins"/>
    <property type="match status" value="1"/>
</dbReference>
<feature type="chain" id="PRO_5043628276" evidence="5">
    <location>
        <begin position="23"/>
        <end position="125"/>
    </location>
</feature>
<dbReference type="InterPro" id="IPR007110">
    <property type="entry name" value="Ig-like_dom"/>
</dbReference>
<evidence type="ECO:0000256" key="4">
    <source>
        <dbReference type="ARBA" id="ARBA00043265"/>
    </source>
</evidence>
<dbReference type="EMBL" id="CALSGD010001555">
    <property type="protein sequence ID" value="CAH7142089.1"/>
    <property type="molecule type" value="Genomic_DNA"/>
</dbReference>
<dbReference type="SMART" id="SM00406">
    <property type="entry name" value="IGv"/>
    <property type="match status" value="1"/>
</dbReference>
<evidence type="ECO:0000259" key="6">
    <source>
        <dbReference type="PROSITE" id="PS50835"/>
    </source>
</evidence>
<keyword evidence="3" id="KW-1015">Disulfide bond</keyword>
<reference evidence="7" key="1">
    <citation type="submission" date="2022-06" db="EMBL/GenBank/DDBJ databases">
        <authorList>
            <person name="Andreotti S."/>
            <person name="Wyler E."/>
        </authorList>
    </citation>
    <scope>NUCLEOTIDE SEQUENCE</scope>
</reference>
<dbReference type="AlphaFoldDB" id="A0AAV0A3K4"/>
<sequence length="125" mass="13622">MAMKSPAQVLAIWLLWLSGALCDIQVTQSPSLLSASLGEKVTITCLASQGISNYLSWYQQKPGQSPTLLIYYATGLQSGVPSRFSGQYSGRSFTLSISSLEPEDVATYYCLQHNSIPHTVIQVMT</sequence>
<name>A0AAV0A3K4_PHORO</name>
<dbReference type="FunFam" id="2.60.40.10:FF:000212">
    <property type="entry name" value="Immunoglobulin kappa chain variable 12-38"/>
    <property type="match status" value="1"/>
</dbReference>